<protein>
    <submittedName>
        <fullName evidence="1">Cytosine specific methyltransferase</fullName>
    </submittedName>
</protein>
<evidence type="ECO:0000313" key="1">
    <source>
        <dbReference type="EMBL" id="DAD71805.1"/>
    </source>
</evidence>
<dbReference type="EMBL" id="BK015888">
    <property type="protein sequence ID" value="DAD71805.1"/>
    <property type="molecule type" value="Genomic_DNA"/>
</dbReference>
<dbReference type="SUPFAM" id="SSF53335">
    <property type="entry name" value="S-adenosyl-L-methionine-dependent methyltransferases"/>
    <property type="match status" value="2"/>
</dbReference>
<organism evidence="1">
    <name type="scientific">Siphoviridae sp. ctoiW10</name>
    <dbReference type="NCBI Taxonomy" id="2827592"/>
    <lineage>
        <taxon>Viruses</taxon>
        <taxon>Duplodnaviria</taxon>
        <taxon>Heunggongvirae</taxon>
        <taxon>Uroviricota</taxon>
        <taxon>Caudoviricetes</taxon>
    </lineage>
</organism>
<dbReference type="GO" id="GO:0008168">
    <property type="term" value="F:methyltransferase activity"/>
    <property type="evidence" value="ECO:0007669"/>
    <property type="project" value="UniProtKB-KW"/>
</dbReference>
<sequence>MEQIRIIKEMRERDRRMGRTGEFVRPRYMVWENVPGAFSSNGGKDFAAVLEEAIRVAEPEAPDIEVPEKGWNTWGGYHDEMGGRWSVAWRVLDAQHWGVPQRRRRIALVADFGGDTAWEILFERQSMSGYPAESGAEGERPSAGAESSASYAVRIRGGCEGGGKGALVQTEKSGTIKAGNDQTIFCLQGNAIDRADTAGCNGKGWREDVSYTLNTIDRPAVCAGANCLTPWDSQSKRVYSEAGVMPTLQAGENSGQNQEAVLCAGFKLGNSEQARSIGYAEEQAPTLNAECGGNKPAVLCLNDQGGSMMGVSHDVSGTLRAQEHGHQPSILDMSHACDVIRDCGEVAPSLQARMGTGGNQIPLTHQKTTGTLSPGAHAGSYNGQDAYNDMLVVSSEISPALRAKANDPYRTDMAAYVASVDCRNFTEGGEINGTLQAKESEGQSLNLNNTVRQNMVVRRLTPLECERLQGFPDGWTDIGDWVKTDKRGRKIKVKGSADSPRYKALGNSIALPPWKWLLKRLCGNYERDVTMASLFDGIGGFPLIWEQLNGRGTCLWASEIEEFPIAVTKRRFGTVEEPGDMGRFLFPCGNERSGT</sequence>
<proteinExistence type="predicted"/>
<keyword evidence="1" id="KW-0489">Methyltransferase</keyword>
<dbReference type="Gene3D" id="3.90.120.10">
    <property type="entry name" value="DNA Methylase, subunit A, domain 2"/>
    <property type="match status" value="1"/>
</dbReference>
<name>A0A8S5LP25_9CAUD</name>
<dbReference type="GO" id="GO:0032259">
    <property type="term" value="P:methylation"/>
    <property type="evidence" value="ECO:0007669"/>
    <property type="project" value="UniProtKB-KW"/>
</dbReference>
<reference evidence="1" key="1">
    <citation type="journal article" date="2021" name="Proc. Natl. Acad. Sci. U.S.A.">
        <title>A Catalog of Tens of Thousands of Viruses from Human Metagenomes Reveals Hidden Associations with Chronic Diseases.</title>
        <authorList>
            <person name="Tisza M.J."/>
            <person name="Buck C.B."/>
        </authorList>
    </citation>
    <scope>NUCLEOTIDE SEQUENCE</scope>
    <source>
        <strain evidence="1">CtoiW10</strain>
    </source>
</reference>
<dbReference type="InterPro" id="IPR029063">
    <property type="entry name" value="SAM-dependent_MTases_sf"/>
</dbReference>
<keyword evidence="1" id="KW-0808">Transferase</keyword>
<dbReference type="Gene3D" id="3.40.50.150">
    <property type="entry name" value="Vaccinia Virus protein VP39"/>
    <property type="match status" value="2"/>
</dbReference>
<accession>A0A8S5LP25</accession>